<comment type="caution">
    <text evidence="1">The sequence shown here is derived from an EMBL/GenBank/DDBJ whole genome shotgun (WGS) entry which is preliminary data.</text>
</comment>
<evidence type="ECO:0000313" key="2">
    <source>
        <dbReference type="Proteomes" id="UP001217089"/>
    </source>
</evidence>
<reference evidence="1 2" key="1">
    <citation type="submission" date="2022-12" db="EMBL/GenBank/DDBJ databases">
        <title>Chromosome-level genome of Tegillarca granosa.</title>
        <authorList>
            <person name="Kim J."/>
        </authorList>
    </citation>
    <scope>NUCLEOTIDE SEQUENCE [LARGE SCALE GENOMIC DNA]</scope>
    <source>
        <strain evidence="1">Teg-2019</strain>
        <tissue evidence="1">Adductor muscle</tissue>
    </source>
</reference>
<proteinExistence type="predicted"/>
<evidence type="ECO:0000313" key="1">
    <source>
        <dbReference type="EMBL" id="KAJ8312576.1"/>
    </source>
</evidence>
<name>A0ABQ9F5C9_TEGGR</name>
<dbReference type="EMBL" id="JARBDR010000440">
    <property type="protein sequence ID" value="KAJ8312576.1"/>
    <property type="molecule type" value="Genomic_DNA"/>
</dbReference>
<sequence>MSSMYYKVTPAAKPVPVYGFKKVSAKELSDITERLVRTTYNRQLSTTDEQRQVHNYEYLREQALWRRTPSACVRRSSAPASRCSSAKRMSDKEMKRLLRRLMKPTKSVVNAQADVGEKNQDEKLGRIVRTKDLDERTTKSVMRLSRPTTASRAKSATCHLCYEHENKSQSDPLDAFDYDYMDDRLVPEEEMHYIVGRMMAPTCVSAGSHKKCAKTPVYVDEVKIRQNLPLVSGLDRSRNVNEIVDRLYPKPRYRMTPMATPVTVY</sequence>
<dbReference type="Proteomes" id="UP001217089">
    <property type="component" value="Unassembled WGS sequence"/>
</dbReference>
<protein>
    <submittedName>
        <fullName evidence="1">Uncharacterized protein</fullName>
    </submittedName>
</protein>
<gene>
    <name evidence="1" type="ORF">KUTeg_009949</name>
</gene>
<organism evidence="1 2">
    <name type="scientific">Tegillarca granosa</name>
    <name type="common">Malaysian cockle</name>
    <name type="synonym">Anadara granosa</name>
    <dbReference type="NCBI Taxonomy" id="220873"/>
    <lineage>
        <taxon>Eukaryota</taxon>
        <taxon>Metazoa</taxon>
        <taxon>Spiralia</taxon>
        <taxon>Lophotrochozoa</taxon>
        <taxon>Mollusca</taxon>
        <taxon>Bivalvia</taxon>
        <taxon>Autobranchia</taxon>
        <taxon>Pteriomorphia</taxon>
        <taxon>Arcoida</taxon>
        <taxon>Arcoidea</taxon>
        <taxon>Arcidae</taxon>
        <taxon>Tegillarca</taxon>
    </lineage>
</organism>
<keyword evidence="2" id="KW-1185">Reference proteome</keyword>
<accession>A0ABQ9F5C9</accession>